<dbReference type="EMBL" id="DWXZ01000130">
    <property type="protein sequence ID" value="HJB37665.1"/>
    <property type="molecule type" value="Genomic_DNA"/>
</dbReference>
<dbReference type="PANTHER" id="PTHR36848">
    <property type="entry name" value="DNA-BINDING PROTEIN (PUTATIVE SECRETED PROTEIN)-RELATED"/>
    <property type="match status" value="1"/>
</dbReference>
<accession>A0A9D2LXP1</accession>
<proteinExistence type="predicted"/>
<gene>
    <name evidence="1" type="ORF">H9942_06310</name>
</gene>
<dbReference type="AlphaFoldDB" id="A0A9D2LXP1"/>
<reference evidence="1" key="1">
    <citation type="journal article" date="2021" name="PeerJ">
        <title>Extensive microbial diversity within the chicken gut microbiome revealed by metagenomics and culture.</title>
        <authorList>
            <person name="Gilroy R."/>
            <person name="Ravi A."/>
            <person name="Getino M."/>
            <person name="Pursley I."/>
            <person name="Horton D.L."/>
            <person name="Alikhan N.F."/>
            <person name="Baker D."/>
            <person name="Gharbi K."/>
            <person name="Hall N."/>
            <person name="Watson M."/>
            <person name="Adriaenssens E.M."/>
            <person name="Foster-Nyarko E."/>
            <person name="Jarju S."/>
            <person name="Secka A."/>
            <person name="Antonio M."/>
            <person name="Oren A."/>
            <person name="Chaudhuri R.R."/>
            <person name="La Ragione R."/>
            <person name="Hildebrand F."/>
            <person name="Pallen M.J."/>
        </authorList>
    </citation>
    <scope>NUCLEOTIDE SEQUENCE</scope>
    <source>
        <strain evidence="1">ChiBcolR8-3208</strain>
    </source>
</reference>
<evidence type="ECO:0008006" key="3">
    <source>
        <dbReference type="Google" id="ProtNLM"/>
    </source>
</evidence>
<comment type="caution">
    <text evidence="1">The sequence shown here is derived from an EMBL/GenBank/DDBJ whole genome shotgun (WGS) entry which is preliminary data.</text>
</comment>
<dbReference type="Proteomes" id="UP000824214">
    <property type="component" value="Unassembled WGS sequence"/>
</dbReference>
<dbReference type="PANTHER" id="PTHR36848:SF2">
    <property type="entry name" value="SECRETED PROTEIN"/>
    <property type="match status" value="1"/>
</dbReference>
<evidence type="ECO:0000313" key="2">
    <source>
        <dbReference type="Proteomes" id="UP000824214"/>
    </source>
</evidence>
<sequence>MKNKTIQALLEGREENHQLPFLWLHGEDEAALRQMMAVIHGASCGAVCLESRTHPDFCGPQWWHDVDIILEEAKARGMQVWILDDKHYPSGMANGALLQAPEELCRQNIFCNRLALGEEAGPVVLSLRQAGLLEGPGPTQEDIRQSFLPGEPARRFDPAGDRVLTLQAVKDGAVLDLSPFLQGEELRWNKPAGAWELQVVAASRNTGFHRDYINMLDKASVRLLLEAVYEPHWQRYSQEFGKTLAGFFSDEPNLGNGPTYTKGNTLGCGQDLPWSRELESALEESWGPGWRRELPRLFSQDSSEETARFHTAYMDLVTKLVREDFSQQVADWCHQRGVAYIGHVIEDDGQHCRTGSSLGHFFRGLQGQDMAGIDDIGGQVLPQGENGPALNPKGRPRNGEFYHYGLGTLAASSAALEPGKAGNAMCEIFGNYGWQEGVRLEKYLADHFLVRGIDYFVPHAFTGHPFPDPDCPPHFYAQGHNPQYRHFGKLLQAMNRVATVTSSGPHRVEAAVLYHGESEWCDPQAMAFEHALRPLYDQQIHCHVVPVDVFAEPERYHTQLGNPLVINGRRYQAFVVPGAKRLPAAAAAGLEALVQAGLPVFFAGEMPLGLCEGGPLPSALEACPVLEPAALPGALRKAGVAAPAASPACDRLRLLVVEGESPCVVLSNEGTEPYVGTVSFPGLEGPCFWYDPWHNRCQRALSETTAAGLEVQVEVEPLQLRVLALGQAPAELHTPWEKGQELALRGWKRSLCAGVEYPAFGPAVPVELPDQLAQELPEFSGYARYEAAFQLGEEGPLVLELSDAAEGVEVFLNGESQGLQIAPPFRYELRGQAGENLLAIEVATTLERYCHAIQAGGPDREPCCGGGLTGTARLFLGKNT</sequence>
<reference evidence="1" key="2">
    <citation type="submission" date="2021-04" db="EMBL/GenBank/DDBJ databases">
        <authorList>
            <person name="Gilroy R."/>
        </authorList>
    </citation>
    <scope>NUCLEOTIDE SEQUENCE</scope>
    <source>
        <strain evidence="1">ChiBcolR8-3208</strain>
    </source>
</reference>
<name>A0A9D2LXP1_9FIRM</name>
<evidence type="ECO:0000313" key="1">
    <source>
        <dbReference type="EMBL" id="HJB37665.1"/>
    </source>
</evidence>
<dbReference type="InterPro" id="IPR053161">
    <property type="entry name" value="Ulvan_degrading_GH"/>
</dbReference>
<protein>
    <recommendedName>
        <fullName evidence="3">Alpha-L-rhamnosidase</fullName>
    </recommendedName>
</protein>
<organism evidence="1 2">
    <name type="scientific">Candidatus Acutalibacter ornithocaccae</name>
    <dbReference type="NCBI Taxonomy" id="2838416"/>
    <lineage>
        <taxon>Bacteria</taxon>
        <taxon>Bacillati</taxon>
        <taxon>Bacillota</taxon>
        <taxon>Clostridia</taxon>
        <taxon>Eubacteriales</taxon>
        <taxon>Acutalibacteraceae</taxon>
        <taxon>Acutalibacter</taxon>
    </lineage>
</organism>